<dbReference type="OrthoDB" id="770508at2759"/>
<dbReference type="GO" id="GO:0005634">
    <property type="term" value="C:nucleus"/>
    <property type="evidence" value="ECO:0007669"/>
    <property type="project" value="InterPro"/>
</dbReference>
<keyword evidence="7" id="KW-1185">Reference proteome</keyword>
<dbReference type="InterPro" id="IPR044693">
    <property type="entry name" value="SGO_plant"/>
</dbReference>
<feature type="coiled-coil region" evidence="3">
    <location>
        <begin position="89"/>
        <end position="123"/>
    </location>
</feature>
<comment type="caution">
    <text evidence="6">The sequence shown here is derived from an EMBL/GenBank/DDBJ whole genome shotgun (WGS) entry which is preliminary data.</text>
</comment>
<evidence type="ECO:0000256" key="2">
    <source>
        <dbReference type="ARBA" id="ARBA00022829"/>
    </source>
</evidence>
<evidence type="ECO:0000313" key="7">
    <source>
        <dbReference type="Proteomes" id="UP000737018"/>
    </source>
</evidence>
<feature type="region of interest" description="Disordered" evidence="4">
    <location>
        <begin position="176"/>
        <end position="259"/>
    </location>
</feature>
<dbReference type="EMBL" id="JRKL02000396">
    <property type="protein sequence ID" value="KAF3971786.1"/>
    <property type="molecule type" value="Genomic_DNA"/>
</dbReference>
<feature type="domain" description="Shugoshin C-terminal" evidence="5">
    <location>
        <begin position="342"/>
        <end position="366"/>
    </location>
</feature>
<reference evidence="6" key="1">
    <citation type="submission" date="2020-03" db="EMBL/GenBank/DDBJ databases">
        <title>Castanea mollissima Vanexum genome sequencing.</title>
        <authorList>
            <person name="Staton M."/>
        </authorList>
    </citation>
    <scope>NUCLEOTIDE SEQUENCE</scope>
    <source>
        <tissue evidence="6">Leaf</tissue>
    </source>
</reference>
<name>A0A8J4W4T3_9ROSI</name>
<organism evidence="6 7">
    <name type="scientific">Castanea mollissima</name>
    <name type="common">Chinese chestnut</name>
    <dbReference type="NCBI Taxonomy" id="60419"/>
    <lineage>
        <taxon>Eukaryota</taxon>
        <taxon>Viridiplantae</taxon>
        <taxon>Streptophyta</taxon>
        <taxon>Embryophyta</taxon>
        <taxon>Tracheophyta</taxon>
        <taxon>Spermatophyta</taxon>
        <taxon>Magnoliopsida</taxon>
        <taxon>eudicotyledons</taxon>
        <taxon>Gunneridae</taxon>
        <taxon>Pentapetalae</taxon>
        <taxon>rosids</taxon>
        <taxon>fabids</taxon>
        <taxon>Fagales</taxon>
        <taxon>Fagaceae</taxon>
        <taxon>Castanea</taxon>
    </lineage>
</organism>
<comment type="similarity">
    <text evidence="1">Belongs to the shugoshin family.</text>
</comment>
<feature type="compositionally biased region" description="Acidic residues" evidence="4">
    <location>
        <begin position="235"/>
        <end position="244"/>
    </location>
</feature>
<dbReference type="Proteomes" id="UP000737018">
    <property type="component" value="Unassembled WGS sequence"/>
</dbReference>
<proteinExistence type="inferred from homology"/>
<evidence type="ECO:0000256" key="4">
    <source>
        <dbReference type="SAM" id="MobiDB-lite"/>
    </source>
</evidence>
<evidence type="ECO:0000256" key="3">
    <source>
        <dbReference type="SAM" id="Coils"/>
    </source>
</evidence>
<dbReference type="Pfam" id="PF07557">
    <property type="entry name" value="Shugoshin_C"/>
    <property type="match status" value="1"/>
</dbReference>
<dbReference type="PANTHER" id="PTHR34373:SF9">
    <property type="entry name" value="SHUGOSHIN 2"/>
    <property type="match status" value="1"/>
</dbReference>
<evidence type="ECO:0000313" key="6">
    <source>
        <dbReference type="EMBL" id="KAF3971786.1"/>
    </source>
</evidence>
<protein>
    <recommendedName>
        <fullName evidence="5">Shugoshin C-terminal domain-containing protein</fullName>
    </recommendedName>
</protein>
<accession>A0A8J4W4T3</accession>
<evidence type="ECO:0000259" key="5">
    <source>
        <dbReference type="Pfam" id="PF07557"/>
    </source>
</evidence>
<dbReference type="GO" id="GO:0045144">
    <property type="term" value="P:meiotic sister chromatid segregation"/>
    <property type="evidence" value="ECO:0007669"/>
    <property type="project" value="InterPro"/>
</dbReference>
<gene>
    <name evidence="6" type="ORF">CMV_004651</name>
</gene>
<sequence>MDTAMVLDSENCVALAQDDKTKGMVKGSKIGSAPRKRLADISNLPQRPRPVDQEVKQLPVSLTTKEYIEKLQRENLTLMKILADRNKTIELSGVELQKLRLNLQKVQQQNLQLAQANSQMLAELNSGKDRLKALYHQLGCKNGLLKARKLEKVKEKMLICQDKGNKVGITECDEAAQAGESSQADKGDCKPCNTNRRRQSKKQSLGPTTTKPVHAKENVEKKRCLRRQSSRFNSEEPEPTEDLFEIDKASGPTSLKPVHAEENFGNKRRCLRRQSARFKSIEPEQTEDLFEIDSVKFPVSPVHDDLVHESGQMLSGLLVKEEDEGNTALRFEAQENRRSSVGRPLRRAAEKVQSYKEIPLNIKMRRNEEGQITYIKQEHQNQNQNQNQLP</sequence>
<dbReference type="AlphaFoldDB" id="A0A8J4W4T3"/>
<evidence type="ECO:0000256" key="1">
    <source>
        <dbReference type="ARBA" id="ARBA00010845"/>
    </source>
</evidence>
<dbReference type="GO" id="GO:0034090">
    <property type="term" value="P:maintenance of meiotic sister chromatid cohesion"/>
    <property type="evidence" value="ECO:0007669"/>
    <property type="project" value="InterPro"/>
</dbReference>
<feature type="compositionally biased region" description="Polar residues" evidence="4">
    <location>
        <begin position="202"/>
        <end position="211"/>
    </location>
</feature>
<keyword evidence="3" id="KW-0175">Coiled coil</keyword>
<dbReference type="GO" id="GO:0000775">
    <property type="term" value="C:chromosome, centromeric region"/>
    <property type="evidence" value="ECO:0007669"/>
    <property type="project" value="InterPro"/>
</dbReference>
<dbReference type="InterPro" id="IPR011515">
    <property type="entry name" value="Shugoshin_C"/>
</dbReference>
<keyword evidence="2" id="KW-0159">Chromosome partition</keyword>
<dbReference type="PANTHER" id="PTHR34373">
    <property type="entry name" value="SHUGOSHIN 2"/>
    <property type="match status" value="1"/>
</dbReference>